<feature type="region of interest" description="Disordered" evidence="1">
    <location>
        <begin position="1"/>
        <end position="48"/>
    </location>
</feature>
<reference evidence="2 3" key="1">
    <citation type="journal article" date="2018" name="Sci. Rep.">
        <title>Characterisation of pathogen-specific regions and novel effector candidates in Fusarium oxysporum f. sp. cepae.</title>
        <authorList>
            <person name="Armitage A.D."/>
            <person name="Taylor A."/>
            <person name="Sobczyk M.K."/>
            <person name="Baxter L."/>
            <person name="Greenfield B.P."/>
            <person name="Bates H.J."/>
            <person name="Wilson F."/>
            <person name="Jackson A.C."/>
            <person name="Ott S."/>
            <person name="Harrison R.J."/>
            <person name="Clarkson J.P."/>
        </authorList>
    </citation>
    <scope>NUCLEOTIDE SEQUENCE [LARGE SCALE GENOMIC DNA]</scope>
    <source>
        <strain evidence="2 3">Fo_A28</strain>
    </source>
</reference>
<evidence type="ECO:0000313" key="2">
    <source>
        <dbReference type="EMBL" id="RKL01280.1"/>
    </source>
</evidence>
<feature type="compositionally biased region" description="Basic and acidic residues" evidence="1">
    <location>
        <begin position="1"/>
        <end position="16"/>
    </location>
</feature>
<protein>
    <submittedName>
        <fullName evidence="2">Uncharacterized protein</fullName>
    </submittedName>
</protein>
<feature type="compositionally biased region" description="Polar residues" evidence="1">
    <location>
        <begin position="24"/>
        <end position="33"/>
    </location>
</feature>
<proteinExistence type="predicted"/>
<evidence type="ECO:0000256" key="1">
    <source>
        <dbReference type="SAM" id="MobiDB-lite"/>
    </source>
</evidence>
<comment type="caution">
    <text evidence="2">The sequence shown here is derived from an EMBL/GenBank/DDBJ whole genome shotgun (WGS) entry which is preliminary data.</text>
</comment>
<evidence type="ECO:0000313" key="3">
    <source>
        <dbReference type="Proteomes" id="UP000285860"/>
    </source>
</evidence>
<dbReference type="AlphaFoldDB" id="A0A420R3R4"/>
<sequence length="48" mass="5091">MEEEAQDKVTKGDRSSSDPVGDLTGSNVTTQSASKRHASTDTSDDLHV</sequence>
<dbReference type="EMBL" id="MRCY01000080">
    <property type="protein sequence ID" value="RKL01280.1"/>
    <property type="molecule type" value="Genomic_DNA"/>
</dbReference>
<dbReference type="Proteomes" id="UP000285860">
    <property type="component" value="Unassembled WGS sequence"/>
</dbReference>
<organism evidence="2 3">
    <name type="scientific">Fusarium oxysporum</name>
    <name type="common">Fusarium vascular wilt</name>
    <dbReference type="NCBI Taxonomy" id="5507"/>
    <lineage>
        <taxon>Eukaryota</taxon>
        <taxon>Fungi</taxon>
        <taxon>Dikarya</taxon>
        <taxon>Ascomycota</taxon>
        <taxon>Pezizomycotina</taxon>
        <taxon>Sordariomycetes</taxon>
        <taxon>Hypocreomycetidae</taxon>
        <taxon>Hypocreales</taxon>
        <taxon>Nectriaceae</taxon>
        <taxon>Fusarium</taxon>
        <taxon>Fusarium oxysporum species complex</taxon>
    </lineage>
</organism>
<name>A0A420R3R4_FUSOX</name>
<dbReference type="OrthoDB" id="5104691at2759"/>
<gene>
    <name evidence="2" type="ORF">BFJ68_g12369</name>
</gene>
<accession>A0A420R3R4</accession>